<keyword evidence="3" id="KW-0732">Signal</keyword>
<organism evidence="6 7">
    <name type="scientific">Paraliobacillus ryukyuensis</name>
    <dbReference type="NCBI Taxonomy" id="200904"/>
    <lineage>
        <taxon>Bacteria</taxon>
        <taxon>Bacillati</taxon>
        <taxon>Bacillota</taxon>
        <taxon>Bacilli</taxon>
        <taxon>Bacillales</taxon>
        <taxon>Bacillaceae</taxon>
        <taxon>Paraliobacillus</taxon>
    </lineage>
</organism>
<keyword evidence="7" id="KW-1185">Reference proteome</keyword>
<evidence type="ECO:0000256" key="1">
    <source>
        <dbReference type="ARBA" id="ARBA00004196"/>
    </source>
</evidence>
<feature type="domain" description="Periplasmic binding protein" evidence="5">
    <location>
        <begin position="51"/>
        <end position="305"/>
    </location>
</feature>
<dbReference type="Proteomes" id="UP000252254">
    <property type="component" value="Unassembled WGS sequence"/>
</dbReference>
<dbReference type="AlphaFoldDB" id="A0A366EEC3"/>
<comment type="similarity">
    <text evidence="2">Belongs to the bacterial solute-binding protein 2 family.</text>
</comment>
<accession>A0A366EEC3</accession>
<comment type="caution">
    <text evidence="6">The sequence shown here is derived from an EMBL/GenBank/DDBJ whole genome shotgun (WGS) entry which is preliminary data.</text>
</comment>
<dbReference type="PANTHER" id="PTHR46847:SF1">
    <property type="entry name" value="D-ALLOSE-BINDING PERIPLASMIC PROTEIN-RELATED"/>
    <property type="match status" value="1"/>
</dbReference>
<keyword evidence="4" id="KW-1133">Transmembrane helix</keyword>
<feature type="transmembrane region" description="Helical" evidence="4">
    <location>
        <begin position="6"/>
        <end position="26"/>
    </location>
</feature>
<dbReference type="STRING" id="200904.GCA_900168775_00696"/>
<name>A0A366EEC3_9BACI</name>
<evidence type="ECO:0000256" key="4">
    <source>
        <dbReference type="SAM" id="Phobius"/>
    </source>
</evidence>
<dbReference type="InterPro" id="IPR025997">
    <property type="entry name" value="SBP_2_dom"/>
</dbReference>
<keyword evidence="4" id="KW-0812">Transmembrane</keyword>
<dbReference type="InterPro" id="IPR028082">
    <property type="entry name" value="Peripla_BP_I"/>
</dbReference>
<dbReference type="SUPFAM" id="SSF53822">
    <property type="entry name" value="Periplasmic binding protein-like I"/>
    <property type="match status" value="1"/>
</dbReference>
<dbReference type="PANTHER" id="PTHR46847">
    <property type="entry name" value="D-ALLOSE-BINDING PERIPLASMIC PROTEIN-RELATED"/>
    <property type="match status" value="1"/>
</dbReference>
<dbReference type="Gene3D" id="3.40.50.2300">
    <property type="match status" value="2"/>
</dbReference>
<evidence type="ECO:0000256" key="2">
    <source>
        <dbReference type="ARBA" id="ARBA00007639"/>
    </source>
</evidence>
<evidence type="ECO:0000256" key="3">
    <source>
        <dbReference type="ARBA" id="ARBA00022729"/>
    </source>
</evidence>
<evidence type="ECO:0000313" key="6">
    <source>
        <dbReference type="EMBL" id="RBP00673.1"/>
    </source>
</evidence>
<dbReference type="OrthoDB" id="6196975at2"/>
<evidence type="ECO:0000313" key="7">
    <source>
        <dbReference type="Proteomes" id="UP000252254"/>
    </source>
</evidence>
<gene>
    <name evidence="6" type="ORF">DES48_102439</name>
</gene>
<dbReference type="GO" id="GO:0030313">
    <property type="term" value="C:cell envelope"/>
    <property type="evidence" value="ECO:0007669"/>
    <property type="project" value="UniProtKB-SubCell"/>
</dbReference>
<evidence type="ECO:0000259" key="5">
    <source>
        <dbReference type="Pfam" id="PF13407"/>
    </source>
</evidence>
<dbReference type="CDD" id="cd06314">
    <property type="entry name" value="PBP1_tmGBP"/>
    <property type="match status" value="1"/>
</dbReference>
<dbReference type="EMBL" id="QNRI01000002">
    <property type="protein sequence ID" value="RBP00673.1"/>
    <property type="molecule type" value="Genomic_DNA"/>
</dbReference>
<proteinExistence type="inferred from homology"/>
<dbReference type="Pfam" id="PF13407">
    <property type="entry name" value="Peripla_BP_4"/>
    <property type="match status" value="1"/>
</dbReference>
<sequence>MKLQRLVYSVLTITFFVSVGFSIYFFSQARASNARILEADTNNLPIPRYHFALIGEELEHDYWELVGQGAKDTEEEYEIAIEYEGPRRSNPEEQRKLLDMAIKSKVDGIIVQAVNNSFLPLINKAVDQGIPVITIDTDAAKSKRFTYIGTDNYEAGRLAGEELIEQTNGSATVGIVTGSFDNAHHQLRVQGFQDVIEQKSDISIVAIEESSITQVIAEEKAQNMLTKYPDINALFGTSTHDATGMTEAAESLGRSNDLYIIGFDTLEENLQLLKQNKVDALIEQEPYAMGNRSIDLMMDIMENKEVKDVYHTDTSVVTKADLSVINE</sequence>
<dbReference type="RefSeq" id="WP_113867518.1">
    <property type="nucleotide sequence ID" value="NZ_BAABQN010000002.1"/>
</dbReference>
<comment type="subcellular location">
    <subcellularLocation>
        <location evidence="1">Cell envelope</location>
    </subcellularLocation>
</comment>
<reference evidence="6 7" key="1">
    <citation type="submission" date="2018-06" db="EMBL/GenBank/DDBJ databases">
        <title>Genomic Encyclopedia of Type Strains, Phase IV (KMG-IV): sequencing the most valuable type-strain genomes for metagenomic binning, comparative biology and taxonomic classification.</title>
        <authorList>
            <person name="Goeker M."/>
        </authorList>
    </citation>
    <scope>NUCLEOTIDE SEQUENCE [LARGE SCALE GENOMIC DNA]</scope>
    <source>
        <strain evidence="6 7">DSM 15140</strain>
    </source>
</reference>
<protein>
    <submittedName>
        <fullName evidence="6">Monosaccharide ABC transporter substrate-binding protein (CUT2 family)</fullName>
    </submittedName>
</protein>
<keyword evidence="4" id="KW-0472">Membrane</keyword>
<dbReference type="GO" id="GO:0030246">
    <property type="term" value="F:carbohydrate binding"/>
    <property type="evidence" value="ECO:0007669"/>
    <property type="project" value="UniProtKB-ARBA"/>
</dbReference>